<dbReference type="AlphaFoldDB" id="A0A914E588"/>
<evidence type="ECO:0000256" key="1">
    <source>
        <dbReference type="SAM" id="MobiDB-lite"/>
    </source>
</evidence>
<dbReference type="WBParaSite" id="ACRNAN_scaffold577.g25190.t1">
    <property type="protein sequence ID" value="ACRNAN_scaffold577.g25190.t1"/>
    <property type="gene ID" value="ACRNAN_scaffold577.g25190"/>
</dbReference>
<feature type="compositionally biased region" description="Polar residues" evidence="1">
    <location>
        <begin position="80"/>
        <end position="90"/>
    </location>
</feature>
<proteinExistence type="predicted"/>
<reference evidence="3" key="1">
    <citation type="submission" date="2022-11" db="UniProtKB">
        <authorList>
            <consortium name="WormBaseParasite"/>
        </authorList>
    </citation>
    <scope>IDENTIFICATION</scope>
</reference>
<feature type="compositionally biased region" description="Low complexity" evidence="1">
    <location>
        <begin position="68"/>
        <end position="79"/>
    </location>
</feature>
<name>A0A914E588_9BILA</name>
<accession>A0A914E588</accession>
<organism evidence="2 3">
    <name type="scientific">Acrobeloides nanus</name>
    <dbReference type="NCBI Taxonomy" id="290746"/>
    <lineage>
        <taxon>Eukaryota</taxon>
        <taxon>Metazoa</taxon>
        <taxon>Ecdysozoa</taxon>
        <taxon>Nematoda</taxon>
        <taxon>Chromadorea</taxon>
        <taxon>Rhabditida</taxon>
        <taxon>Tylenchina</taxon>
        <taxon>Cephalobomorpha</taxon>
        <taxon>Cephaloboidea</taxon>
        <taxon>Cephalobidae</taxon>
        <taxon>Acrobeloides</taxon>
    </lineage>
</organism>
<dbReference type="Proteomes" id="UP000887540">
    <property type="component" value="Unplaced"/>
</dbReference>
<evidence type="ECO:0000313" key="2">
    <source>
        <dbReference type="Proteomes" id="UP000887540"/>
    </source>
</evidence>
<protein>
    <submittedName>
        <fullName evidence="3">Uncharacterized protein</fullName>
    </submittedName>
</protein>
<evidence type="ECO:0000313" key="3">
    <source>
        <dbReference type="WBParaSite" id="ACRNAN_scaffold577.g25190.t1"/>
    </source>
</evidence>
<feature type="region of interest" description="Disordered" evidence="1">
    <location>
        <begin position="53"/>
        <end position="91"/>
    </location>
</feature>
<sequence length="119" mass="12473">MIDFNGLFPIFNITKVQELSLASTSVLNSNAGTSITLNPMEIKTYQLTVQPGNYGNQNSGATPPPTSPIATTINSSPPTATSNSLPSSVGTTATKSASKITSNILINLGLVLMILMRFN</sequence>
<keyword evidence="2" id="KW-1185">Reference proteome</keyword>